<accession>A0ABU7XPK8</accession>
<dbReference type="RefSeq" id="WP_303304831.1">
    <property type="nucleotide sequence ID" value="NZ_JAODOP010000004.1"/>
</dbReference>
<proteinExistence type="predicted"/>
<reference evidence="1 2" key="1">
    <citation type="submission" date="2022-09" db="EMBL/GenBank/DDBJ databases">
        <title>Genome sequencing of Flavivirga sp. MEBiC05379.</title>
        <authorList>
            <person name="Oh H.-M."/>
            <person name="Kwon K.K."/>
            <person name="Park M.J."/>
            <person name="Yang S.-H."/>
        </authorList>
    </citation>
    <scope>NUCLEOTIDE SEQUENCE [LARGE SCALE GENOMIC DNA]</scope>
    <source>
        <strain evidence="1 2">MEBiC05379</strain>
    </source>
</reference>
<protein>
    <recommendedName>
        <fullName evidence="3">CC domain-containing protein</fullName>
    </recommendedName>
</protein>
<dbReference type="Proteomes" id="UP001337305">
    <property type="component" value="Unassembled WGS sequence"/>
</dbReference>
<evidence type="ECO:0000313" key="1">
    <source>
        <dbReference type="EMBL" id="MEF3832453.1"/>
    </source>
</evidence>
<sequence>MKTRNSNTGIETVKQDGGCCGSLLDVVETSNQACCEQTTDDGSPCCDKNESKEVNIEKTGCC</sequence>
<evidence type="ECO:0008006" key="3">
    <source>
        <dbReference type="Google" id="ProtNLM"/>
    </source>
</evidence>
<evidence type="ECO:0000313" key="2">
    <source>
        <dbReference type="Proteomes" id="UP001337305"/>
    </source>
</evidence>
<keyword evidence="2" id="KW-1185">Reference proteome</keyword>
<dbReference type="EMBL" id="JAODOP010000004">
    <property type="protein sequence ID" value="MEF3832453.1"/>
    <property type="molecule type" value="Genomic_DNA"/>
</dbReference>
<organism evidence="1 2">
    <name type="scientific">Flavivirga spongiicola</name>
    <dbReference type="NCBI Taxonomy" id="421621"/>
    <lineage>
        <taxon>Bacteria</taxon>
        <taxon>Pseudomonadati</taxon>
        <taxon>Bacteroidota</taxon>
        <taxon>Flavobacteriia</taxon>
        <taxon>Flavobacteriales</taxon>
        <taxon>Flavobacteriaceae</taxon>
        <taxon>Flavivirga</taxon>
    </lineage>
</organism>
<comment type="caution">
    <text evidence="1">The sequence shown here is derived from an EMBL/GenBank/DDBJ whole genome shotgun (WGS) entry which is preliminary data.</text>
</comment>
<name>A0ABU7XPK8_9FLAO</name>
<gene>
    <name evidence="1" type="ORF">N1F79_04880</name>
</gene>